<dbReference type="EMBL" id="FRAP01000001">
    <property type="protein sequence ID" value="SHJ97867.1"/>
    <property type="molecule type" value="Genomic_DNA"/>
</dbReference>
<dbReference type="OrthoDB" id="1438441at2"/>
<protein>
    <submittedName>
        <fullName evidence="1">YHS domain-containing protein</fullName>
    </submittedName>
</protein>
<keyword evidence="2" id="KW-1185">Reference proteome</keyword>
<gene>
    <name evidence="1" type="ORF">SAMN05443637_101398</name>
</gene>
<organism evidence="1 2">
    <name type="scientific">Pseudonocardia thermophila</name>
    <dbReference type="NCBI Taxonomy" id="1848"/>
    <lineage>
        <taxon>Bacteria</taxon>
        <taxon>Bacillati</taxon>
        <taxon>Actinomycetota</taxon>
        <taxon>Actinomycetes</taxon>
        <taxon>Pseudonocardiales</taxon>
        <taxon>Pseudonocardiaceae</taxon>
        <taxon>Pseudonocardia</taxon>
    </lineage>
</organism>
<evidence type="ECO:0000313" key="1">
    <source>
        <dbReference type="EMBL" id="SHJ97867.1"/>
    </source>
</evidence>
<dbReference type="Proteomes" id="UP000184363">
    <property type="component" value="Unassembled WGS sequence"/>
</dbReference>
<evidence type="ECO:0000313" key="2">
    <source>
        <dbReference type="Proteomes" id="UP000184363"/>
    </source>
</evidence>
<dbReference type="AlphaFoldDB" id="A0A1M6NQ41"/>
<proteinExistence type="predicted"/>
<accession>A0A1M6NQ41</accession>
<dbReference type="STRING" id="1848.SAMN05443637_101398"/>
<name>A0A1M6NQ41_PSETH</name>
<sequence length="213" mass="22408">MMTVEVSVAGRPMTVEQEHDLADRLLRALTEAEQTPESTIESARELIHVLVGRPRAWATGGPAGPRYLVRVTVPGAWATAEFARTVVPLITDAIAGTEPDPTRLRREPHCVAQLIGLREHHVGTLGRATTSALTRLMTGGYRGVDDERTAPTGGAIDPVCGMVVDRATATITLIHDGVQHAFCSASCRKVVLEDVSMDPGAGSGGASGAAQQG</sequence>
<reference evidence="1 2" key="1">
    <citation type="submission" date="2016-11" db="EMBL/GenBank/DDBJ databases">
        <authorList>
            <person name="Jaros S."/>
            <person name="Januszkiewicz K."/>
            <person name="Wedrychowicz H."/>
        </authorList>
    </citation>
    <scope>NUCLEOTIDE SEQUENCE [LARGE SCALE GENOMIC DNA]</scope>
    <source>
        <strain evidence="1 2">DSM 43832</strain>
    </source>
</reference>